<comment type="cofactor">
    <cofactor evidence="1">
        <name>pyridoxal 5'-phosphate</name>
        <dbReference type="ChEBI" id="CHEBI:597326"/>
    </cofactor>
</comment>
<dbReference type="GO" id="GO:0030170">
    <property type="term" value="F:pyridoxal phosphate binding"/>
    <property type="evidence" value="ECO:0007669"/>
    <property type="project" value="InterPro"/>
</dbReference>
<dbReference type="FunCoup" id="A0A066VS88">
    <property type="interactions" value="206"/>
</dbReference>
<dbReference type="CDD" id="cd00609">
    <property type="entry name" value="AAT_like"/>
    <property type="match status" value="1"/>
</dbReference>
<comment type="caution">
    <text evidence="8">The sequence shown here is derived from an EMBL/GenBank/DDBJ whole genome shotgun (WGS) entry which is preliminary data.</text>
</comment>
<keyword evidence="9" id="KW-1185">Reference proteome</keyword>
<dbReference type="InterPro" id="IPR004839">
    <property type="entry name" value="Aminotransferase_I/II_large"/>
</dbReference>
<name>A0A066VS88_TILAU</name>
<evidence type="ECO:0000259" key="7">
    <source>
        <dbReference type="Pfam" id="PF00155"/>
    </source>
</evidence>
<dbReference type="OMA" id="PRDFKLC"/>
<gene>
    <name evidence="8" type="ORF">K437DRAFT_226810</name>
</gene>
<feature type="region of interest" description="Disordered" evidence="6">
    <location>
        <begin position="1"/>
        <end position="24"/>
    </location>
</feature>
<dbReference type="GO" id="GO:0016212">
    <property type="term" value="F:kynurenine-oxoglutarate transaminase activity"/>
    <property type="evidence" value="ECO:0007669"/>
    <property type="project" value="TreeGrafter"/>
</dbReference>
<keyword evidence="3" id="KW-0032">Aminotransferase</keyword>
<dbReference type="Gene3D" id="3.40.640.10">
    <property type="entry name" value="Type I PLP-dependent aspartate aminotransferase-like (Major domain)"/>
    <property type="match status" value="2"/>
</dbReference>
<dbReference type="PANTHER" id="PTHR43807:SF20">
    <property type="entry name" value="FI04487P"/>
    <property type="match status" value="1"/>
</dbReference>
<evidence type="ECO:0000313" key="9">
    <source>
        <dbReference type="Proteomes" id="UP000027361"/>
    </source>
</evidence>
<sequence length="515" mass="56816">MSALQQIVPPEPHSPSTPGQPSRFTKDVSARVYNEVNRGMDVWSMFNPAVFPTAVNLGQGFMSFGPPSFITDALVDAGSEKQVATHHYSHPKGRLQLRKAISAHYSASFRKPASVEEDRAAGARALQLAEGDHSSSPATTRVGTEGVPGLPRRRADHGLPLDIETEIQVTAGANCGIYCATLAFVNKGDQVLMFEPFFDQYICEATFHDGEPIFIPLIPPQSKDASSGAGQSKSKDMPKADEWSIDWEILEKAMSDPKAKVFILNTPNNPIGKVFSLEELQRFAALAIKYDILVVADEVYDALVFDKLEHIRIASIEGMWERTITVGSAGKTFACTGWRIGWCLGPKHLLNPVLAAHTRIVFCCNSAASEAAGVGLEHATKSDFFERQVIEYEQRRERLCSIFGDLGLTYHWPSGSYFVMVDLSVVQIPADFEFPPHLQKRDRAYKLAWFLAKTVDVVGIPATAFASDEGAKLFDKYVRFSFCKTEKEFAAAAERLEKLKPYLTGSAVCTHRDSL</sequence>
<dbReference type="FunFam" id="3.40.640.10:FF:000024">
    <property type="entry name" value="Kynurenine--oxoglutarate transaminase 3"/>
    <property type="match status" value="1"/>
</dbReference>
<evidence type="ECO:0000256" key="4">
    <source>
        <dbReference type="ARBA" id="ARBA00022679"/>
    </source>
</evidence>
<evidence type="ECO:0000256" key="3">
    <source>
        <dbReference type="ARBA" id="ARBA00022576"/>
    </source>
</evidence>
<organism evidence="8 9">
    <name type="scientific">Tilletiaria anomala (strain ATCC 24038 / CBS 436.72 / UBC 951)</name>
    <dbReference type="NCBI Taxonomy" id="1037660"/>
    <lineage>
        <taxon>Eukaryota</taxon>
        <taxon>Fungi</taxon>
        <taxon>Dikarya</taxon>
        <taxon>Basidiomycota</taxon>
        <taxon>Ustilaginomycotina</taxon>
        <taxon>Exobasidiomycetes</taxon>
        <taxon>Georgefischeriales</taxon>
        <taxon>Tilletiariaceae</taxon>
        <taxon>Tilletiaria</taxon>
    </lineage>
</organism>
<feature type="region of interest" description="Disordered" evidence="6">
    <location>
        <begin position="129"/>
        <end position="155"/>
    </location>
</feature>
<dbReference type="Gene3D" id="3.90.1150.10">
    <property type="entry name" value="Aspartate Aminotransferase, domain 1"/>
    <property type="match status" value="2"/>
</dbReference>
<dbReference type="GeneID" id="25262591"/>
<dbReference type="PANTHER" id="PTHR43807">
    <property type="entry name" value="FI04487P"/>
    <property type="match status" value="1"/>
</dbReference>
<dbReference type="InterPro" id="IPR051326">
    <property type="entry name" value="Kynurenine-oxoglutarate_AT"/>
</dbReference>
<reference evidence="8 9" key="1">
    <citation type="submission" date="2014-05" db="EMBL/GenBank/DDBJ databases">
        <title>Draft genome sequence of a rare smut relative, Tilletiaria anomala UBC 951.</title>
        <authorList>
            <consortium name="DOE Joint Genome Institute"/>
            <person name="Toome M."/>
            <person name="Kuo A."/>
            <person name="Henrissat B."/>
            <person name="Lipzen A."/>
            <person name="Tritt A."/>
            <person name="Yoshinaga Y."/>
            <person name="Zane M."/>
            <person name="Barry K."/>
            <person name="Grigoriev I.V."/>
            <person name="Spatafora J.W."/>
            <person name="Aimea M.C."/>
        </authorList>
    </citation>
    <scope>NUCLEOTIDE SEQUENCE [LARGE SCALE GENOMIC DNA]</scope>
    <source>
        <strain evidence="8 9">UBC 951</strain>
    </source>
</reference>
<dbReference type="Pfam" id="PF00155">
    <property type="entry name" value="Aminotran_1_2"/>
    <property type="match status" value="1"/>
</dbReference>
<dbReference type="EMBL" id="JMSN01000080">
    <property type="protein sequence ID" value="KDN41410.1"/>
    <property type="molecule type" value="Genomic_DNA"/>
</dbReference>
<comment type="similarity">
    <text evidence="2">Belongs to the class-I pyridoxal-phosphate-dependent aminotransferase family.</text>
</comment>
<dbReference type="InterPro" id="IPR015422">
    <property type="entry name" value="PyrdxlP-dep_Trfase_small"/>
</dbReference>
<dbReference type="InterPro" id="IPR015424">
    <property type="entry name" value="PyrdxlP-dep_Trfase"/>
</dbReference>
<dbReference type="AlphaFoldDB" id="A0A066VS88"/>
<dbReference type="HOGENOM" id="CLU_017584_4_0_1"/>
<keyword evidence="4 8" id="KW-0808">Transferase</keyword>
<evidence type="ECO:0000313" key="8">
    <source>
        <dbReference type="EMBL" id="KDN41410.1"/>
    </source>
</evidence>
<dbReference type="STRING" id="1037660.A0A066VS88"/>
<evidence type="ECO:0000256" key="2">
    <source>
        <dbReference type="ARBA" id="ARBA00007441"/>
    </source>
</evidence>
<dbReference type="RefSeq" id="XP_013241700.1">
    <property type="nucleotide sequence ID" value="XM_013386246.1"/>
</dbReference>
<evidence type="ECO:0000256" key="6">
    <source>
        <dbReference type="SAM" id="MobiDB-lite"/>
    </source>
</evidence>
<dbReference type="InParanoid" id="A0A066VS88"/>
<evidence type="ECO:0000256" key="1">
    <source>
        <dbReference type="ARBA" id="ARBA00001933"/>
    </source>
</evidence>
<dbReference type="GO" id="GO:0005739">
    <property type="term" value="C:mitochondrion"/>
    <property type="evidence" value="ECO:0007669"/>
    <property type="project" value="TreeGrafter"/>
</dbReference>
<dbReference type="SUPFAM" id="SSF53383">
    <property type="entry name" value="PLP-dependent transferases"/>
    <property type="match status" value="1"/>
</dbReference>
<protein>
    <submittedName>
        <fullName evidence="8">PLP-dependent transferase</fullName>
    </submittedName>
</protein>
<accession>A0A066VS88</accession>
<dbReference type="Proteomes" id="UP000027361">
    <property type="component" value="Unassembled WGS sequence"/>
</dbReference>
<feature type="domain" description="Aminotransferase class I/classII large" evidence="7">
    <location>
        <begin position="156"/>
        <end position="496"/>
    </location>
</feature>
<dbReference type="InterPro" id="IPR015421">
    <property type="entry name" value="PyrdxlP-dep_Trfase_major"/>
</dbReference>
<evidence type="ECO:0000256" key="5">
    <source>
        <dbReference type="ARBA" id="ARBA00022898"/>
    </source>
</evidence>
<proteinExistence type="inferred from homology"/>
<dbReference type="OrthoDB" id="2414662at2759"/>
<keyword evidence="5" id="KW-0663">Pyridoxal phosphate</keyword>